<name>A0A8X6YA53_9ARAC</name>
<protein>
    <submittedName>
        <fullName evidence="1">Uncharacterized protein</fullName>
    </submittedName>
</protein>
<proteinExistence type="predicted"/>
<reference evidence="1" key="1">
    <citation type="submission" date="2020-08" db="EMBL/GenBank/DDBJ databases">
        <title>Multicomponent nature underlies the extraordinary mechanical properties of spider dragline silk.</title>
        <authorList>
            <person name="Kono N."/>
            <person name="Nakamura H."/>
            <person name="Mori M."/>
            <person name="Yoshida Y."/>
            <person name="Ohtoshi R."/>
            <person name="Malay A.D."/>
            <person name="Moran D.A.P."/>
            <person name="Tomita M."/>
            <person name="Numata K."/>
            <person name="Arakawa K."/>
        </authorList>
    </citation>
    <scope>NUCLEOTIDE SEQUENCE</scope>
</reference>
<dbReference type="OrthoDB" id="6464810at2759"/>
<dbReference type="AlphaFoldDB" id="A0A8X6YA53"/>
<dbReference type="Proteomes" id="UP000886998">
    <property type="component" value="Unassembled WGS sequence"/>
</dbReference>
<comment type="caution">
    <text evidence="1">The sequence shown here is derived from an EMBL/GenBank/DDBJ whole genome shotgun (WGS) entry which is preliminary data.</text>
</comment>
<evidence type="ECO:0000313" key="2">
    <source>
        <dbReference type="Proteomes" id="UP000886998"/>
    </source>
</evidence>
<organism evidence="1 2">
    <name type="scientific">Trichonephila inaurata madagascariensis</name>
    <dbReference type="NCBI Taxonomy" id="2747483"/>
    <lineage>
        <taxon>Eukaryota</taxon>
        <taxon>Metazoa</taxon>
        <taxon>Ecdysozoa</taxon>
        <taxon>Arthropoda</taxon>
        <taxon>Chelicerata</taxon>
        <taxon>Arachnida</taxon>
        <taxon>Araneae</taxon>
        <taxon>Araneomorphae</taxon>
        <taxon>Entelegynae</taxon>
        <taxon>Araneoidea</taxon>
        <taxon>Nephilidae</taxon>
        <taxon>Trichonephila</taxon>
        <taxon>Trichonephila inaurata</taxon>
    </lineage>
</organism>
<gene>
    <name evidence="1" type="primary">AVEN_149175_1</name>
    <name evidence="1" type="ORF">TNIN_179281</name>
</gene>
<sequence length="226" mass="26853">MEDRNLVLTLQESVLREMQLANNYATRKTIHMRVLEKIAALLGISWIDIQELTKLTFVHPQCLKFLEELWNFETTDDEAHILEKILSRDYAKTNDIIKMIGILTKYVKDYNKIYQLFAVDGVLGSDLKKYTENLKFSFYGNEQLNNLEIHYRAVRNLYNNIPLSKNSFEIVYLTLYNLFEKYGVEMSRKPMTLEIDTKEFEKDYLESIGVEKFNKDFIQLLLKHRK</sequence>
<keyword evidence="2" id="KW-1185">Reference proteome</keyword>
<dbReference type="EMBL" id="BMAV01016285">
    <property type="protein sequence ID" value="GFY66898.1"/>
    <property type="molecule type" value="Genomic_DNA"/>
</dbReference>
<accession>A0A8X6YA53</accession>
<evidence type="ECO:0000313" key="1">
    <source>
        <dbReference type="EMBL" id="GFY66898.1"/>
    </source>
</evidence>